<keyword evidence="4 7" id="KW-0378">Hydrolase</keyword>
<evidence type="ECO:0000256" key="4">
    <source>
        <dbReference type="ARBA" id="ARBA00022801"/>
    </source>
</evidence>
<evidence type="ECO:0000313" key="8">
    <source>
        <dbReference type="EMBL" id="NYS93722.1"/>
    </source>
</evidence>
<evidence type="ECO:0000256" key="6">
    <source>
        <dbReference type="ARBA" id="ARBA00070405"/>
    </source>
</evidence>
<dbReference type="InterPro" id="IPR012338">
    <property type="entry name" value="Beta-lactam/transpept-like"/>
</dbReference>
<gene>
    <name evidence="7 8" type="primary">glsA</name>
    <name evidence="8" type="ORF">HZZ10_09340</name>
</gene>
<dbReference type="NCBIfam" id="TIGR03814">
    <property type="entry name" value="Gln_ase"/>
    <property type="match status" value="1"/>
</dbReference>
<dbReference type="GO" id="GO:0004359">
    <property type="term" value="F:glutaminase activity"/>
    <property type="evidence" value="ECO:0007669"/>
    <property type="project" value="UniProtKB-UniRule"/>
</dbReference>
<feature type="binding site" evidence="7">
    <location>
        <position position="205"/>
    </location>
    <ligand>
        <name>substrate</name>
    </ligand>
</feature>
<comment type="catalytic activity">
    <reaction evidence="5 7">
        <text>L-glutamine + H2O = L-glutamate + NH4(+)</text>
        <dbReference type="Rhea" id="RHEA:15889"/>
        <dbReference type="ChEBI" id="CHEBI:15377"/>
        <dbReference type="ChEBI" id="CHEBI:28938"/>
        <dbReference type="ChEBI" id="CHEBI:29985"/>
        <dbReference type="ChEBI" id="CHEBI:58359"/>
        <dbReference type="EC" id="3.5.1.2"/>
    </reaction>
</comment>
<evidence type="ECO:0000256" key="2">
    <source>
        <dbReference type="ARBA" id="ARBA00011881"/>
    </source>
</evidence>
<dbReference type="FunFam" id="3.40.710.10:FF:000005">
    <property type="entry name" value="Glutaminase"/>
    <property type="match status" value="1"/>
</dbReference>
<dbReference type="GO" id="GO:0006543">
    <property type="term" value="P:L-glutamine catabolic process"/>
    <property type="evidence" value="ECO:0007669"/>
    <property type="project" value="TreeGrafter"/>
</dbReference>
<feature type="binding site" evidence="7">
    <location>
        <position position="181"/>
    </location>
    <ligand>
        <name>substrate</name>
    </ligand>
</feature>
<dbReference type="InterPro" id="IPR015868">
    <property type="entry name" value="Glutaminase"/>
</dbReference>
<dbReference type="PANTHER" id="PTHR12544:SF48">
    <property type="entry name" value="GLUTAMINASE 1"/>
    <property type="match status" value="1"/>
</dbReference>
<evidence type="ECO:0000256" key="3">
    <source>
        <dbReference type="ARBA" id="ARBA00012918"/>
    </source>
</evidence>
<dbReference type="PANTHER" id="PTHR12544">
    <property type="entry name" value="GLUTAMINASE"/>
    <property type="match status" value="1"/>
</dbReference>
<evidence type="ECO:0000256" key="5">
    <source>
        <dbReference type="ARBA" id="ARBA00049534"/>
    </source>
</evidence>
<reference evidence="8 9" key="1">
    <citation type="submission" date="2020-07" db="EMBL/GenBank/DDBJ databases">
        <title>MOT database genomes.</title>
        <authorList>
            <person name="Joseph S."/>
            <person name="Aduse-Opoku J."/>
            <person name="Hashim A."/>
            <person name="Wade W."/>
            <person name="Curtis M."/>
        </authorList>
    </citation>
    <scope>NUCLEOTIDE SEQUENCE [LARGE SCALE GENOMIC DNA]</scope>
    <source>
        <strain evidence="8 9">DSM 100099</strain>
    </source>
</reference>
<feature type="binding site" evidence="7">
    <location>
        <position position="79"/>
    </location>
    <ligand>
        <name>substrate</name>
    </ligand>
</feature>
<dbReference type="Gene3D" id="3.40.710.10">
    <property type="entry name" value="DD-peptidase/beta-lactamase superfamily"/>
    <property type="match status" value="1"/>
</dbReference>
<dbReference type="Pfam" id="PF04960">
    <property type="entry name" value="Glutaminase"/>
    <property type="match status" value="1"/>
</dbReference>
<dbReference type="NCBIfam" id="NF009020">
    <property type="entry name" value="PRK12356.1"/>
    <property type="match status" value="1"/>
</dbReference>
<evidence type="ECO:0000256" key="1">
    <source>
        <dbReference type="ARBA" id="ARBA00011076"/>
    </source>
</evidence>
<dbReference type="EC" id="3.5.1.2" evidence="3 7"/>
<comment type="similarity">
    <text evidence="1 7">Belongs to the glutaminase family.</text>
</comment>
<dbReference type="Proteomes" id="UP000561011">
    <property type="component" value="Unassembled WGS sequence"/>
</dbReference>
<comment type="caution">
    <text evidence="7">Lacks conserved residue(s) required for the propagation of feature annotation.</text>
</comment>
<dbReference type="AlphaFoldDB" id="A0A853EVN3"/>
<accession>A0A853EVN3</accession>
<name>A0A853EVN3_9MICO</name>
<dbReference type="GO" id="GO:0006537">
    <property type="term" value="P:glutamate biosynthetic process"/>
    <property type="evidence" value="ECO:0007669"/>
    <property type="project" value="TreeGrafter"/>
</dbReference>
<feature type="binding site" evidence="7">
    <location>
        <position position="257"/>
    </location>
    <ligand>
        <name>substrate</name>
    </ligand>
</feature>
<feature type="binding site" evidence="7">
    <location>
        <position position="130"/>
    </location>
    <ligand>
        <name>substrate</name>
    </ligand>
</feature>
<organism evidence="8 9">
    <name type="scientific">Sanguibacter inulinus</name>
    <dbReference type="NCBI Taxonomy" id="60922"/>
    <lineage>
        <taxon>Bacteria</taxon>
        <taxon>Bacillati</taxon>
        <taxon>Actinomycetota</taxon>
        <taxon>Actinomycetes</taxon>
        <taxon>Micrococcales</taxon>
        <taxon>Sanguibacteraceae</taxon>
        <taxon>Sanguibacter</taxon>
    </lineage>
</organism>
<sequence length="333" mass="34899">MSHDAQDHVSTGHLPGRDVVGEAVQRAHEDFRLLDEGEVIQDVPALADADPDLFGVALVHVDGTEHTVGDSGHRFTIQSISKAFVYALVCQEIGHDAVLAKVGVDNTGVPFDSVLAIEHNEGHPMNPMVNAGAIATTGLVPGASRDGRWGFVLDGLSRFAGRDLEVDEDVFASESKENERNLGLAHLLQGHDRLSGDPAEVVDTYTRQCALLVDARDLAVMGATLAGGGVNPVTGVQVVDPSICRDTLSVLASTGMYERSGEWLFEVGAPAKSGISGGIVTVSPGKGAIGTYSPLLDDAGNSVRGRRATAQLARELGLDVFASLPAPRHSSTT</sequence>
<keyword evidence="7" id="KW-0007">Acetylation</keyword>
<feature type="binding site" evidence="7">
    <location>
        <position position="174"/>
    </location>
    <ligand>
        <name>substrate</name>
    </ligand>
</feature>
<dbReference type="EMBL" id="JACBYE010000019">
    <property type="protein sequence ID" value="NYS93722.1"/>
    <property type="molecule type" value="Genomic_DNA"/>
</dbReference>
<protein>
    <recommendedName>
        <fullName evidence="6 7">Glutaminase</fullName>
        <ecNumber evidence="3 7">3.5.1.2</ecNumber>
    </recommendedName>
</protein>
<keyword evidence="9" id="KW-1185">Reference proteome</keyword>
<dbReference type="RefSeq" id="WP_179913296.1">
    <property type="nucleotide sequence ID" value="NZ_JACBYE010000019.1"/>
</dbReference>
<dbReference type="SUPFAM" id="SSF56601">
    <property type="entry name" value="beta-lactamase/transpeptidase-like"/>
    <property type="match status" value="1"/>
</dbReference>
<comment type="subunit">
    <text evidence="2 7">Homotetramer.</text>
</comment>
<comment type="caution">
    <text evidence="8">The sequence shown here is derived from an EMBL/GenBank/DDBJ whole genome shotgun (WGS) entry which is preliminary data.</text>
</comment>
<dbReference type="HAMAP" id="MF_00313">
    <property type="entry name" value="Glutaminase"/>
    <property type="match status" value="1"/>
</dbReference>
<evidence type="ECO:0000313" key="9">
    <source>
        <dbReference type="Proteomes" id="UP000561011"/>
    </source>
</evidence>
<evidence type="ECO:0000256" key="7">
    <source>
        <dbReference type="HAMAP-Rule" id="MF_00313"/>
    </source>
</evidence>
<proteinExistence type="inferred from homology"/>